<dbReference type="GO" id="GO:0046872">
    <property type="term" value="F:metal ion binding"/>
    <property type="evidence" value="ECO:0007669"/>
    <property type="project" value="UniProtKB-KW"/>
</dbReference>
<evidence type="ECO:0000256" key="1">
    <source>
        <dbReference type="ARBA" id="ARBA00001342"/>
    </source>
</evidence>
<comment type="function">
    <text evidence="8">Catalyzes the aldol cleavage of 4-hydroxy-4-methyl-2-oxoglutarate (HMG) into 2 molecules of pyruvate. Also contains a secondary oxaloacetate (OAA) decarboxylase activity due to the common pyruvate enolate transition state formed following C-C bond cleavage in the retro-aldol and decarboxylation reactions.</text>
</comment>
<dbReference type="CDD" id="cd16841">
    <property type="entry name" value="RraA_family"/>
    <property type="match status" value="1"/>
</dbReference>
<evidence type="ECO:0000256" key="8">
    <source>
        <dbReference type="ARBA" id="ARBA00025046"/>
    </source>
</evidence>
<proteinExistence type="inferred from homology"/>
<dbReference type="EC" id="4.1.1.112" evidence="6"/>
<evidence type="ECO:0000256" key="6">
    <source>
        <dbReference type="ARBA" id="ARBA00012947"/>
    </source>
</evidence>
<evidence type="ECO:0000256" key="13">
    <source>
        <dbReference type="PIRSR" id="PIRSR605493-1"/>
    </source>
</evidence>
<comment type="cofactor">
    <cofactor evidence="13">
        <name>Mg(2+)</name>
        <dbReference type="ChEBI" id="CHEBI:18420"/>
    </cofactor>
</comment>
<dbReference type="PANTHER" id="PTHR33254:SF4">
    <property type="entry name" value="4-HYDROXY-4-METHYL-2-OXOGLUTARATE ALDOLASE 3-RELATED"/>
    <property type="match status" value="1"/>
</dbReference>
<evidence type="ECO:0000256" key="5">
    <source>
        <dbReference type="ARBA" id="ARBA00012213"/>
    </source>
</evidence>
<protein>
    <recommendedName>
        <fullName evidence="7">Putative 4-hydroxy-4-methyl-2-oxoglutarate aldolase</fullName>
        <ecNumber evidence="6">4.1.1.112</ecNumber>
        <ecNumber evidence="5">4.1.3.17</ecNumber>
    </recommendedName>
    <alternativeName>
        <fullName evidence="11">Oxaloacetate decarboxylase</fullName>
    </alternativeName>
    <alternativeName>
        <fullName evidence="9">Regulator of ribonuclease activity homolog</fullName>
    </alternativeName>
    <alternativeName>
        <fullName evidence="10">RraA-like protein</fullName>
    </alternativeName>
</protein>
<evidence type="ECO:0000256" key="12">
    <source>
        <dbReference type="ARBA" id="ARBA00047973"/>
    </source>
</evidence>
<dbReference type="RefSeq" id="WP_101556603.1">
    <property type="nucleotide sequence ID" value="NZ_FXZI01000002.1"/>
</dbReference>
<accession>A0A2H1IXD7</accession>
<evidence type="ECO:0000313" key="15">
    <source>
        <dbReference type="Proteomes" id="UP000234300"/>
    </source>
</evidence>
<dbReference type="EMBL" id="FXZI01000002">
    <property type="protein sequence ID" value="SMX79751.1"/>
    <property type="molecule type" value="Genomic_DNA"/>
</dbReference>
<dbReference type="NCBIfam" id="NF006731">
    <property type="entry name" value="PRK09262.1"/>
    <property type="match status" value="1"/>
</dbReference>
<feature type="binding site" evidence="13">
    <location>
        <position position="106"/>
    </location>
    <ligand>
        <name>Mg(2+)</name>
        <dbReference type="ChEBI" id="CHEBI:18420"/>
    </ligand>
</feature>
<evidence type="ECO:0000256" key="9">
    <source>
        <dbReference type="ARBA" id="ARBA00029596"/>
    </source>
</evidence>
<dbReference type="InterPro" id="IPR036704">
    <property type="entry name" value="RraA/RraA-like_sf"/>
</dbReference>
<feature type="binding site" evidence="13">
    <location>
        <position position="105"/>
    </location>
    <ligand>
        <name>substrate</name>
    </ligand>
</feature>
<dbReference type="InterPro" id="IPR005493">
    <property type="entry name" value="RraA/RraA-like"/>
</dbReference>
<name>A0A2H1IXD7_BREAU</name>
<evidence type="ECO:0000256" key="2">
    <source>
        <dbReference type="ARBA" id="ARBA00001968"/>
    </source>
</evidence>
<sequence>MSETFSALKALGSATVHEAQGKIGALSSAIKPLNPTSKLCGPAVTVRTRPGDNLALHLAILKCRPGDVLVVDAFGYLEGGAWGDILTHAAQYRGVAGLIINGAVRDVESILDLGFPIFAKGVSIKGTNKNDPGTIGESISIDSVTIDSGSIVVADRDGVVIVSAGTEHQTLRKAREREDTEADFIKLINGGATTVDLYSLQ</sequence>
<dbReference type="Pfam" id="PF03737">
    <property type="entry name" value="RraA-like"/>
    <property type="match status" value="1"/>
</dbReference>
<dbReference type="SUPFAM" id="SSF89562">
    <property type="entry name" value="RraA-like"/>
    <property type="match status" value="1"/>
</dbReference>
<comment type="catalytic activity">
    <reaction evidence="1">
        <text>4-hydroxy-4-methyl-2-oxoglutarate = 2 pyruvate</text>
        <dbReference type="Rhea" id="RHEA:22748"/>
        <dbReference type="ChEBI" id="CHEBI:15361"/>
        <dbReference type="ChEBI" id="CHEBI:58276"/>
        <dbReference type="EC" id="4.1.3.17"/>
    </reaction>
</comment>
<dbReference type="GO" id="GO:0047443">
    <property type="term" value="F:4-hydroxy-4-methyl-2-oxoglutarate aldolase activity"/>
    <property type="evidence" value="ECO:0007669"/>
    <property type="project" value="UniProtKB-EC"/>
</dbReference>
<evidence type="ECO:0000256" key="7">
    <source>
        <dbReference type="ARBA" id="ARBA00016549"/>
    </source>
</evidence>
<dbReference type="AlphaFoldDB" id="A0A2H1IXD7"/>
<dbReference type="Gene3D" id="3.50.30.40">
    <property type="entry name" value="Ribonuclease E inhibitor RraA/RraA-like"/>
    <property type="match status" value="1"/>
</dbReference>
<keyword evidence="14" id="KW-0456">Lyase</keyword>
<evidence type="ECO:0000256" key="10">
    <source>
        <dbReference type="ARBA" id="ARBA00030169"/>
    </source>
</evidence>
<dbReference type="EC" id="4.1.3.17" evidence="5"/>
<dbReference type="GO" id="GO:0008948">
    <property type="term" value="F:oxaloacetate decarboxylase activity"/>
    <property type="evidence" value="ECO:0007669"/>
    <property type="project" value="UniProtKB-EC"/>
</dbReference>
<organism evidence="14 15">
    <name type="scientific">Brevibacterium aurantiacum</name>
    <dbReference type="NCBI Taxonomy" id="273384"/>
    <lineage>
        <taxon>Bacteria</taxon>
        <taxon>Bacillati</taxon>
        <taxon>Actinomycetota</taxon>
        <taxon>Actinomycetes</taxon>
        <taxon>Micrococcales</taxon>
        <taxon>Brevibacteriaceae</taxon>
        <taxon>Brevibacterium</taxon>
    </lineage>
</organism>
<reference evidence="14 15" key="1">
    <citation type="submission" date="2017-03" db="EMBL/GenBank/DDBJ databases">
        <authorList>
            <person name="Afonso C.L."/>
            <person name="Miller P.J."/>
            <person name="Scott M.A."/>
            <person name="Spackman E."/>
            <person name="Goraichik I."/>
            <person name="Dimitrov K.M."/>
            <person name="Suarez D.L."/>
            <person name="Swayne D.E."/>
        </authorList>
    </citation>
    <scope>NUCLEOTIDE SEQUENCE [LARGE SCALE GENOMIC DNA]</scope>
    <source>
        <strain evidence="15">8(6)</strain>
    </source>
</reference>
<feature type="binding site" evidence="13">
    <location>
        <begin position="83"/>
        <end position="86"/>
    </location>
    <ligand>
        <name>substrate</name>
    </ligand>
</feature>
<evidence type="ECO:0000313" key="14">
    <source>
        <dbReference type="EMBL" id="SMX79751.1"/>
    </source>
</evidence>
<evidence type="ECO:0000256" key="3">
    <source>
        <dbReference type="ARBA" id="ARBA00008621"/>
    </source>
</evidence>
<gene>
    <name evidence="14" type="ORF">BAURA86_01086</name>
</gene>
<keyword evidence="13" id="KW-0460">Magnesium</keyword>
<comment type="catalytic activity">
    <reaction evidence="12">
        <text>oxaloacetate + H(+) = pyruvate + CO2</text>
        <dbReference type="Rhea" id="RHEA:15641"/>
        <dbReference type="ChEBI" id="CHEBI:15361"/>
        <dbReference type="ChEBI" id="CHEBI:15378"/>
        <dbReference type="ChEBI" id="CHEBI:16452"/>
        <dbReference type="ChEBI" id="CHEBI:16526"/>
        <dbReference type="EC" id="4.1.1.112"/>
    </reaction>
</comment>
<dbReference type="PANTHER" id="PTHR33254">
    <property type="entry name" value="4-HYDROXY-4-METHYL-2-OXOGLUTARATE ALDOLASE 3-RELATED"/>
    <property type="match status" value="1"/>
</dbReference>
<comment type="similarity">
    <text evidence="3">Belongs to the class II aldolase/RraA-like family.</text>
</comment>
<evidence type="ECO:0000256" key="4">
    <source>
        <dbReference type="ARBA" id="ARBA00011233"/>
    </source>
</evidence>
<keyword evidence="13" id="KW-0479">Metal-binding</keyword>
<evidence type="ECO:0000256" key="11">
    <source>
        <dbReference type="ARBA" id="ARBA00032305"/>
    </source>
</evidence>
<comment type="subunit">
    <text evidence="4">Homotrimer.</text>
</comment>
<comment type="cofactor">
    <cofactor evidence="2">
        <name>a divalent metal cation</name>
        <dbReference type="ChEBI" id="CHEBI:60240"/>
    </cofactor>
</comment>
<dbReference type="Proteomes" id="UP000234300">
    <property type="component" value="Unassembled WGS sequence"/>
</dbReference>